<dbReference type="Proteomes" id="UP000707451">
    <property type="component" value="Unassembled WGS sequence"/>
</dbReference>
<reference evidence="8" key="1">
    <citation type="submission" date="2021-06" db="EMBL/GenBank/DDBJ databases">
        <title>Genome Sequence of Mortierella hyaline Strain SCG-10, a Cold-Adapted, Nitrate-Reducing Fungus Isolated from Soil in Minnesota, USA.</title>
        <authorList>
            <person name="Aldossari N."/>
        </authorList>
    </citation>
    <scope>NUCLEOTIDE SEQUENCE</scope>
    <source>
        <strain evidence="8">SCG-10</strain>
    </source>
</reference>
<dbReference type="AlphaFoldDB" id="A0A9P7Y3B9"/>
<evidence type="ECO:0000256" key="6">
    <source>
        <dbReference type="ARBA" id="ARBA00022927"/>
    </source>
</evidence>
<gene>
    <name evidence="8" type="ORF">KI688_000360</name>
</gene>
<comment type="similarity">
    <text evidence="3">Belongs to the exportin family.</text>
</comment>
<dbReference type="Gene3D" id="1.25.10.10">
    <property type="entry name" value="Leucine-rich Repeat Variant"/>
    <property type="match status" value="1"/>
</dbReference>
<organism evidence="8 9">
    <name type="scientific">Linnemannia hyalina</name>
    <dbReference type="NCBI Taxonomy" id="64524"/>
    <lineage>
        <taxon>Eukaryota</taxon>
        <taxon>Fungi</taxon>
        <taxon>Fungi incertae sedis</taxon>
        <taxon>Mucoromycota</taxon>
        <taxon>Mortierellomycotina</taxon>
        <taxon>Mortierellomycetes</taxon>
        <taxon>Mortierellales</taxon>
        <taxon>Mortierellaceae</taxon>
        <taxon>Linnemannia</taxon>
    </lineage>
</organism>
<dbReference type="PANTHER" id="PTHR12596">
    <property type="entry name" value="EXPORTIN 4,7-RELATED"/>
    <property type="match status" value="1"/>
</dbReference>
<keyword evidence="4" id="KW-0813">Transport</keyword>
<keyword evidence="7" id="KW-0539">Nucleus</keyword>
<dbReference type="GO" id="GO:0006611">
    <property type="term" value="P:protein export from nucleus"/>
    <property type="evidence" value="ECO:0007669"/>
    <property type="project" value="TreeGrafter"/>
</dbReference>
<dbReference type="InterPro" id="IPR011989">
    <property type="entry name" value="ARM-like"/>
</dbReference>
<evidence type="ECO:0000313" key="8">
    <source>
        <dbReference type="EMBL" id="KAG9072589.1"/>
    </source>
</evidence>
<keyword evidence="9" id="KW-1185">Reference proteome</keyword>
<protein>
    <submittedName>
        <fullName evidence="8">Uncharacterized protein</fullName>
    </submittedName>
</protein>
<dbReference type="GO" id="GO:0005643">
    <property type="term" value="C:nuclear pore"/>
    <property type="evidence" value="ECO:0007669"/>
    <property type="project" value="TreeGrafter"/>
</dbReference>
<evidence type="ECO:0000256" key="7">
    <source>
        <dbReference type="ARBA" id="ARBA00023242"/>
    </source>
</evidence>
<evidence type="ECO:0000256" key="1">
    <source>
        <dbReference type="ARBA" id="ARBA00004123"/>
    </source>
</evidence>
<dbReference type="EMBL" id="JAHRHY010000001">
    <property type="protein sequence ID" value="KAG9072589.1"/>
    <property type="molecule type" value="Genomic_DNA"/>
</dbReference>
<dbReference type="InterPro" id="IPR044189">
    <property type="entry name" value="XPO4/7-like"/>
</dbReference>
<keyword evidence="5" id="KW-0963">Cytoplasm</keyword>
<dbReference type="PANTHER" id="PTHR12596:SF2">
    <property type="entry name" value="EXPORTIN-7 ISOFORM X1"/>
    <property type="match status" value="1"/>
</dbReference>
<proteinExistence type="inferred from homology"/>
<evidence type="ECO:0000313" key="9">
    <source>
        <dbReference type="Proteomes" id="UP000707451"/>
    </source>
</evidence>
<evidence type="ECO:0000256" key="2">
    <source>
        <dbReference type="ARBA" id="ARBA00004496"/>
    </source>
</evidence>
<sequence>MATSLDLQTLEQYCETLYNPPNPSGRIQAESLLNYHFPTFSNTNGYNANGAGSESVQGVGHRVLGIRLLTAVATEMNLPGTKNVVKHRKAAVGFRDAQLLPIFQAALSMLQSVLQSQQSDPQTEKLKEALMLLMKACLAFDFIGSSYEDSSEDMGSLQIPTTWRPVFEESGYLDILWESWKTFASPVSVLVMECLSQAASIRRSLFSGDDSRHAYIYRFMQEIMQTLTTAAGQNKLQDLGNYHEFCRMLSRFKMTYQLSEVSGYKDIQQWLSAVGEFTAQGFLSWKVWRSL</sequence>
<dbReference type="GO" id="GO:0005049">
    <property type="term" value="F:nuclear export signal receptor activity"/>
    <property type="evidence" value="ECO:0007669"/>
    <property type="project" value="InterPro"/>
</dbReference>
<evidence type="ECO:0000256" key="3">
    <source>
        <dbReference type="ARBA" id="ARBA00009466"/>
    </source>
</evidence>
<comment type="subcellular location">
    <subcellularLocation>
        <location evidence="2">Cytoplasm</location>
    </subcellularLocation>
    <subcellularLocation>
        <location evidence="1">Nucleus</location>
    </subcellularLocation>
</comment>
<name>A0A9P7Y3B9_9FUNG</name>
<keyword evidence="6" id="KW-0653">Protein transport</keyword>
<comment type="caution">
    <text evidence="8">The sequence shown here is derived from an EMBL/GenBank/DDBJ whole genome shotgun (WGS) entry which is preliminary data.</text>
</comment>
<accession>A0A9P7Y3B9</accession>
<evidence type="ECO:0000256" key="5">
    <source>
        <dbReference type="ARBA" id="ARBA00022490"/>
    </source>
</evidence>
<dbReference type="OrthoDB" id="244158at2759"/>
<dbReference type="GO" id="GO:0005737">
    <property type="term" value="C:cytoplasm"/>
    <property type="evidence" value="ECO:0007669"/>
    <property type="project" value="UniProtKB-SubCell"/>
</dbReference>
<evidence type="ECO:0000256" key="4">
    <source>
        <dbReference type="ARBA" id="ARBA00022448"/>
    </source>
</evidence>